<gene>
    <name evidence="3" type="ORF">GGP41_004336</name>
</gene>
<sequence>MQADKVNESDTEKSMDSFTPHMPPEVLQMVLHELDFFGRCQQVCKTWRACLPGNDPTLRDKLFVNCTRIQCSQGDSDDKENSGDHEFPRSLLLVFNLEAREGVVGPRNYMITSTRVICQEIPLLQPWMNSAPEAITVHPMIKELSEYLHIIFGSLIEVGIDKQQRHHKYYIRNNLMAAIEAFKKTAEEKNVS</sequence>
<reference evidence="3" key="1">
    <citation type="submission" date="2019-11" db="EMBL/GenBank/DDBJ databases">
        <title>Bipolaris sorokiniana Genome sequencing.</title>
        <authorList>
            <person name="Wang H."/>
        </authorList>
    </citation>
    <scope>NUCLEOTIDE SEQUENCE</scope>
</reference>
<organism evidence="3 4">
    <name type="scientific">Cochliobolus sativus</name>
    <name type="common">Common root rot and spot blotch fungus</name>
    <name type="synonym">Bipolaris sorokiniana</name>
    <dbReference type="NCBI Taxonomy" id="45130"/>
    <lineage>
        <taxon>Eukaryota</taxon>
        <taxon>Fungi</taxon>
        <taxon>Dikarya</taxon>
        <taxon>Ascomycota</taxon>
        <taxon>Pezizomycotina</taxon>
        <taxon>Dothideomycetes</taxon>
        <taxon>Pleosporomycetidae</taxon>
        <taxon>Pleosporales</taxon>
        <taxon>Pleosporineae</taxon>
        <taxon>Pleosporaceae</taxon>
        <taxon>Bipolaris</taxon>
    </lineage>
</organism>
<name>A0A8H6DWY4_COCSA</name>
<dbReference type="InterPro" id="IPR036047">
    <property type="entry name" value="F-box-like_dom_sf"/>
</dbReference>
<dbReference type="EMBL" id="WNKQ01000005">
    <property type="protein sequence ID" value="KAF5851506.1"/>
    <property type="molecule type" value="Genomic_DNA"/>
</dbReference>
<dbReference type="InterPro" id="IPR001810">
    <property type="entry name" value="F-box_dom"/>
</dbReference>
<comment type="caution">
    <text evidence="3">The sequence shown here is derived from an EMBL/GenBank/DDBJ whole genome shotgun (WGS) entry which is preliminary data.</text>
</comment>
<dbReference type="Pfam" id="PF12937">
    <property type="entry name" value="F-box-like"/>
    <property type="match status" value="1"/>
</dbReference>
<dbReference type="SUPFAM" id="SSF81383">
    <property type="entry name" value="F-box domain"/>
    <property type="match status" value="1"/>
</dbReference>
<dbReference type="AlphaFoldDB" id="A0A8H6DWY4"/>
<feature type="domain" description="F-box" evidence="2">
    <location>
        <begin position="21"/>
        <end position="51"/>
    </location>
</feature>
<accession>A0A8H6DWY4</accession>
<feature type="compositionally biased region" description="Basic and acidic residues" evidence="1">
    <location>
        <begin position="1"/>
        <end position="15"/>
    </location>
</feature>
<feature type="region of interest" description="Disordered" evidence="1">
    <location>
        <begin position="1"/>
        <end position="20"/>
    </location>
</feature>
<evidence type="ECO:0000313" key="3">
    <source>
        <dbReference type="EMBL" id="KAF5851506.1"/>
    </source>
</evidence>
<protein>
    <recommendedName>
        <fullName evidence="2">F-box domain-containing protein</fullName>
    </recommendedName>
</protein>
<dbReference type="Proteomes" id="UP000624244">
    <property type="component" value="Unassembled WGS sequence"/>
</dbReference>
<proteinExistence type="predicted"/>
<evidence type="ECO:0000256" key="1">
    <source>
        <dbReference type="SAM" id="MobiDB-lite"/>
    </source>
</evidence>
<evidence type="ECO:0000259" key="2">
    <source>
        <dbReference type="Pfam" id="PF12937"/>
    </source>
</evidence>
<evidence type="ECO:0000313" key="4">
    <source>
        <dbReference type="Proteomes" id="UP000624244"/>
    </source>
</evidence>